<sequence length="221" mass="26429">MDILQNTFYINLEHRTDRLEHVQNELKKIGINGERFNAIKTKSGAVGCTLSHIKCLELAKERNYEEVFICEDDITFTNPKLFLENLQKFCDNDDIMWDVLIIGGNNVPPYKQYYDYCARVFNCQTTTGYIVKQDFYDIIIKNFKEGLFNLMKNPENKREYAIDIYWKKLQMENFWYMITPPTVTQYTNYSDIEGRETHYDNLLLDMNKAWMFNFNEMISKK</sequence>
<dbReference type="EMBL" id="MN738821">
    <property type="protein sequence ID" value="QHT37864.1"/>
    <property type="molecule type" value="Genomic_DNA"/>
</dbReference>
<dbReference type="Pfam" id="PF01755">
    <property type="entry name" value="Glyco_transf_25"/>
    <property type="match status" value="1"/>
</dbReference>
<name>A0A6C0F9W6_9ZZZZ</name>
<dbReference type="InterPro" id="IPR002654">
    <property type="entry name" value="Glyco_trans_25"/>
</dbReference>
<accession>A0A6C0F9W6</accession>
<dbReference type="Gene3D" id="3.90.550.10">
    <property type="entry name" value="Spore Coat Polysaccharide Biosynthesis Protein SpsA, Chain A"/>
    <property type="match status" value="1"/>
</dbReference>
<dbReference type="CDD" id="cd06532">
    <property type="entry name" value="Glyco_transf_25"/>
    <property type="match status" value="1"/>
</dbReference>
<protein>
    <recommendedName>
        <fullName evidence="1">Glycosyl transferase family 25 domain-containing protein</fullName>
    </recommendedName>
</protein>
<dbReference type="InterPro" id="IPR029044">
    <property type="entry name" value="Nucleotide-diphossugar_trans"/>
</dbReference>
<feature type="domain" description="Glycosyl transferase family 25" evidence="1">
    <location>
        <begin position="44"/>
        <end position="97"/>
    </location>
</feature>
<evidence type="ECO:0000313" key="2">
    <source>
        <dbReference type="EMBL" id="QHT37864.1"/>
    </source>
</evidence>
<evidence type="ECO:0000259" key="1">
    <source>
        <dbReference type="Pfam" id="PF01755"/>
    </source>
</evidence>
<proteinExistence type="predicted"/>
<reference evidence="2" key="1">
    <citation type="journal article" date="2020" name="Nature">
        <title>Giant virus diversity and host interactions through global metagenomics.</title>
        <authorList>
            <person name="Schulz F."/>
            <person name="Roux S."/>
            <person name="Paez-Espino D."/>
            <person name="Jungbluth S."/>
            <person name="Walsh D.A."/>
            <person name="Denef V.J."/>
            <person name="McMahon K.D."/>
            <person name="Konstantinidis K.T."/>
            <person name="Eloe-Fadrosh E.A."/>
            <person name="Kyrpides N.C."/>
            <person name="Woyke T."/>
        </authorList>
    </citation>
    <scope>NUCLEOTIDE SEQUENCE</scope>
    <source>
        <strain evidence="2">GVMAG-S-ERX556049-19</strain>
    </source>
</reference>
<organism evidence="2">
    <name type="scientific">viral metagenome</name>
    <dbReference type="NCBI Taxonomy" id="1070528"/>
    <lineage>
        <taxon>unclassified sequences</taxon>
        <taxon>metagenomes</taxon>
        <taxon>organismal metagenomes</taxon>
    </lineage>
</organism>
<dbReference type="AlphaFoldDB" id="A0A6C0F9W6"/>